<evidence type="ECO:0000259" key="3">
    <source>
        <dbReference type="Pfam" id="PF05368"/>
    </source>
</evidence>
<evidence type="ECO:0000256" key="1">
    <source>
        <dbReference type="ARBA" id="ARBA00006328"/>
    </source>
</evidence>
<keyword evidence="2" id="KW-0521">NADP</keyword>
<accession>A0ABX2HJB6</accession>
<name>A0ABX2HJB6_9FIRM</name>
<comment type="similarity">
    <text evidence="1">Belongs to the NmrA-type oxidoreductase family.</text>
</comment>
<dbReference type="InterPro" id="IPR051164">
    <property type="entry name" value="NmrA-like_oxidored"/>
</dbReference>
<feature type="domain" description="NmrA-like" evidence="3">
    <location>
        <begin position="26"/>
        <end position="146"/>
    </location>
</feature>
<gene>
    <name evidence="4" type="ORF">G5B36_12585</name>
</gene>
<dbReference type="PANTHER" id="PTHR42748">
    <property type="entry name" value="NITROGEN METABOLITE REPRESSION PROTEIN NMRA FAMILY MEMBER"/>
    <property type="match status" value="1"/>
</dbReference>
<evidence type="ECO:0000313" key="4">
    <source>
        <dbReference type="EMBL" id="NSJ49529.1"/>
    </source>
</evidence>
<dbReference type="InterPro" id="IPR008030">
    <property type="entry name" value="NmrA-like"/>
</dbReference>
<dbReference type="PANTHER" id="PTHR42748:SF7">
    <property type="entry name" value="NMRA LIKE REDOX SENSOR 1-RELATED"/>
    <property type="match status" value="1"/>
</dbReference>
<dbReference type="EMBL" id="JAAITT010000016">
    <property type="protein sequence ID" value="NSJ49529.1"/>
    <property type="molecule type" value="Genomic_DNA"/>
</dbReference>
<reference evidence="4 5" key="1">
    <citation type="journal article" date="2020" name="Cell Host Microbe">
        <title>Functional and Genomic Variation between Human-Derived Isolates of Lachnospiraceae Reveals Inter- and Intra-Species Diversity.</title>
        <authorList>
            <person name="Sorbara M.T."/>
            <person name="Littmann E.R."/>
            <person name="Fontana E."/>
            <person name="Moody T.U."/>
            <person name="Kohout C.E."/>
            <person name="Gjonbalaj M."/>
            <person name="Eaton V."/>
            <person name="Seok R."/>
            <person name="Leiner I.M."/>
            <person name="Pamer E.G."/>
        </authorList>
    </citation>
    <scope>NUCLEOTIDE SEQUENCE [LARGE SCALE GENOMIC DNA]</scope>
    <source>
        <strain evidence="4 5">MSK.1.17</strain>
    </source>
</reference>
<evidence type="ECO:0000313" key="5">
    <source>
        <dbReference type="Proteomes" id="UP000669239"/>
    </source>
</evidence>
<protein>
    <submittedName>
        <fullName evidence="4">NmrA family NAD(P)-binding protein</fullName>
    </submittedName>
</protein>
<keyword evidence="5" id="KW-1185">Reference proteome</keyword>
<dbReference type="Pfam" id="PF05368">
    <property type="entry name" value="NmrA"/>
    <property type="match status" value="1"/>
</dbReference>
<dbReference type="Gene3D" id="3.40.50.720">
    <property type="entry name" value="NAD(P)-binding Rossmann-like Domain"/>
    <property type="match status" value="1"/>
</dbReference>
<dbReference type="InterPro" id="IPR036291">
    <property type="entry name" value="NAD(P)-bd_dom_sf"/>
</dbReference>
<comment type="caution">
    <text evidence="4">The sequence shown here is derived from an EMBL/GenBank/DDBJ whole genome shotgun (WGS) entry which is preliminary data.</text>
</comment>
<dbReference type="SUPFAM" id="SSF51735">
    <property type="entry name" value="NAD(P)-binding Rossmann-fold domains"/>
    <property type="match status" value="1"/>
</dbReference>
<evidence type="ECO:0000256" key="2">
    <source>
        <dbReference type="ARBA" id="ARBA00022857"/>
    </source>
</evidence>
<dbReference type="Proteomes" id="UP000669239">
    <property type="component" value="Unassembled WGS sequence"/>
</dbReference>
<sequence length="197" mass="22552">MVHTSVAGSNLFPRWNKYKALTDYNEQKYQIEEFVRNGGFRYWTILHPCLFMECFEEKSVKVMAPELKNGVLFGILKPDTPIKWTCGDNTSQFARAAFESPEKFNKKDINVAGDELSMSQAAQTLSRVLGKNVVYEAFSHEEAMRRGLMEGTVCGQEWMEAVTPGFGFDINETRQYGVPLTNLETWVATHQETIFIR</sequence>
<proteinExistence type="inferred from homology"/>
<organism evidence="4 5">
    <name type="scientific">Enterocloster aldenensis</name>
    <dbReference type="NCBI Taxonomy" id="358742"/>
    <lineage>
        <taxon>Bacteria</taxon>
        <taxon>Bacillati</taxon>
        <taxon>Bacillota</taxon>
        <taxon>Clostridia</taxon>
        <taxon>Lachnospirales</taxon>
        <taxon>Lachnospiraceae</taxon>
        <taxon>Enterocloster</taxon>
    </lineage>
</organism>